<dbReference type="GO" id="GO:0031966">
    <property type="term" value="C:mitochondrial membrane"/>
    <property type="evidence" value="ECO:0007669"/>
    <property type="project" value="UniProtKB-SubCell"/>
</dbReference>
<organism evidence="11 12">
    <name type="scientific">Ancylostoma duodenale</name>
    <dbReference type="NCBI Taxonomy" id="51022"/>
    <lineage>
        <taxon>Eukaryota</taxon>
        <taxon>Metazoa</taxon>
        <taxon>Ecdysozoa</taxon>
        <taxon>Nematoda</taxon>
        <taxon>Chromadorea</taxon>
        <taxon>Rhabditida</taxon>
        <taxon>Rhabditina</taxon>
        <taxon>Rhabditomorpha</taxon>
        <taxon>Strongyloidea</taxon>
        <taxon>Ancylostomatidae</taxon>
        <taxon>Ancylostomatinae</taxon>
        <taxon>Ancylostoma</taxon>
    </lineage>
</organism>
<dbReference type="SUPFAM" id="SSF103506">
    <property type="entry name" value="Mitochondrial carrier"/>
    <property type="match status" value="1"/>
</dbReference>
<reference evidence="11 12" key="1">
    <citation type="submission" date="2013-12" db="EMBL/GenBank/DDBJ databases">
        <title>Draft genome of the parsitic nematode Ancylostoma duodenale.</title>
        <authorList>
            <person name="Mitreva M."/>
        </authorList>
    </citation>
    <scope>NUCLEOTIDE SEQUENCE [LARGE SCALE GENOMIC DNA]</scope>
    <source>
        <strain evidence="11 12">Zhejiang</strain>
    </source>
</reference>
<evidence type="ECO:0000313" key="11">
    <source>
        <dbReference type="EMBL" id="KIH67428.1"/>
    </source>
</evidence>
<keyword evidence="3 10" id="KW-0813">Transport</keyword>
<evidence type="ECO:0000256" key="6">
    <source>
        <dbReference type="ARBA" id="ARBA00022989"/>
    </source>
</evidence>
<evidence type="ECO:0000256" key="5">
    <source>
        <dbReference type="ARBA" id="ARBA00022737"/>
    </source>
</evidence>
<keyword evidence="5" id="KW-0677">Repeat</keyword>
<evidence type="ECO:0000313" key="12">
    <source>
        <dbReference type="Proteomes" id="UP000054047"/>
    </source>
</evidence>
<dbReference type="EMBL" id="KN726702">
    <property type="protein sequence ID" value="KIH67428.1"/>
    <property type="molecule type" value="Genomic_DNA"/>
</dbReference>
<name>A0A0C2DC64_9BILA</name>
<proteinExistence type="inferred from homology"/>
<comment type="subcellular location">
    <subcellularLocation>
        <location evidence="1">Mitochondrion membrane</location>
        <topology evidence="1">Multi-pass membrane protein</topology>
    </subcellularLocation>
</comment>
<gene>
    <name evidence="11" type="ORF">ANCDUO_02242</name>
</gene>
<dbReference type="AlphaFoldDB" id="A0A0C2DC64"/>
<feature type="repeat" description="Solcar" evidence="9">
    <location>
        <begin position="1"/>
        <end position="87"/>
    </location>
</feature>
<dbReference type="InterPro" id="IPR050567">
    <property type="entry name" value="Mitochondrial_Carrier"/>
</dbReference>
<dbReference type="GO" id="GO:0005289">
    <property type="term" value="F:high-affinity L-arginine transmembrane transporter activity"/>
    <property type="evidence" value="ECO:0007669"/>
    <property type="project" value="TreeGrafter"/>
</dbReference>
<dbReference type="PROSITE" id="PS50920">
    <property type="entry name" value="SOLCAR"/>
    <property type="match status" value="1"/>
</dbReference>
<dbReference type="Proteomes" id="UP000054047">
    <property type="component" value="Unassembled WGS sequence"/>
</dbReference>
<dbReference type="Pfam" id="PF00153">
    <property type="entry name" value="Mito_carr"/>
    <property type="match status" value="1"/>
</dbReference>
<evidence type="ECO:0000256" key="7">
    <source>
        <dbReference type="ARBA" id="ARBA00023128"/>
    </source>
</evidence>
<keyword evidence="8 9" id="KW-0472">Membrane</keyword>
<keyword evidence="7" id="KW-0496">Mitochondrion</keyword>
<dbReference type="InterPro" id="IPR023395">
    <property type="entry name" value="MCP_dom_sf"/>
</dbReference>
<evidence type="ECO:0000256" key="3">
    <source>
        <dbReference type="ARBA" id="ARBA00022448"/>
    </source>
</evidence>
<dbReference type="PANTHER" id="PTHR45624:SF61">
    <property type="entry name" value="MITOCHONDRIAL BASIC AMINO ACIDS TRANSPORTER"/>
    <property type="match status" value="1"/>
</dbReference>
<evidence type="ECO:0000256" key="8">
    <source>
        <dbReference type="ARBA" id="ARBA00023136"/>
    </source>
</evidence>
<sequence length="108" mass="11991">MSAIDFFAGCLGGAAGVLAGHPLDTIKVRLQTQNSASKLYRGTWHCFKVIIQKEGFHGLYKVVERDQCSYVISWTYAPVFARFFAHQSLTTTGETVPPQHKDINSDRG</sequence>
<protein>
    <submittedName>
        <fullName evidence="11">Uncharacterized protein</fullName>
    </submittedName>
</protein>
<evidence type="ECO:0000256" key="4">
    <source>
        <dbReference type="ARBA" id="ARBA00022692"/>
    </source>
</evidence>
<comment type="similarity">
    <text evidence="2 10">Belongs to the mitochondrial carrier (TC 2.A.29) family.</text>
</comment>
<accession>A0A0C2DC64</accession>
<dbReference type="Gene3D" id="1.50.40.10">
    <property type="entry name" value="Mitochondrial carrier domain"/>
    <property type="match status" value="1"/>
</dbReference>
<dbReference type="PANTHER" id="PTHR45624">
    <property type="entry name" value="MITOCHONDRIAL BASIC AMINO ACIDS TRANSPORTER-RELATED"/>
    <property type="match status" value="1"/>
</dbReference>
<dbReference type="GO" id="GO:1990575">
    <property type="term" value="P:mitochondrial L-ornithine transmembrane transport"/>
    <property type="evidence" value="ECO:0007669"/>
    <property type="project" value="TreeGrafter"/>
</dbReference>
<dbReference type="OrthoDB" id="193856at2759"/>
<dbReference type="InterPro" id="IPR018108">
    <property type="entry name" value="MCP_transmembrane"/>
</dbReference>
<keyword evidence="4 9" id="KW-0812">Transmembrane</keyword>
<evidence type="ECO:0000256" key="10">
    <source>
        <dbReference type="RuleBase" id="RU000488"/>
    </source>
</evidence>
<keyword evidence="6" id="KW-1133">Transmembrane helix</keyword>
<evidence type="ECO:0000256" key="1">
    <source>
        <dbReference type="ARBA" id="ARBA00004225"/>
    </source>
</evidence>
<keyword evidence="12" id="KW-1185">Reference proteome</keyword>
<evidence type="ECO:0000256" key="9">
    <source>
        <dbReference type="PROSITE-ProRule" id="PRU00282"/>
    </source>
</evidence>
<evidence type="ECO:0000256" key="2">
    <source>
        <dbReference type="ARBA" id="ARBA00006375"/>
    </source>
</evidence>